<dbReference type="Gene3D" id="1.10.10.1770">
    <property type="entry name" value="Gun4-like"/>
    <property type="match status" value="1"/>
</dbReference>
<dbReference type="PANTHER" id="PTHR34800:SF1">
    <property type="entry name" value="TETRAPYRROLE-BINDING PROTEIN, CHLOROPLASTIC"/>
    <property type="match status" value="1"/>
</dbReference>
<evidence type="ECO:0000313" key="3">
    <source>
        <dbReference type="Proteomes" id="UP001235849"/>
    </source>
</evidence>
<dbReference type="Pfam" id="PF05419">
    <property type="entry name" value="GUN4"/>
    <property type="match status" value="1"/>
</dbReference>
<evidence type="ECO:0000313" key="2">
    <source>
        <dbReference type="EMBL" id="MDJ1177046.1"/>
    </source>
</evidence>
<dbReference type="CDD" id="cd16383">
    <property type="entry name" value="GUN4"/>
    <property type="match status" value="1"/>
</dbReference>
<dbReference type="InterPro" id="IPR008629">
    <property type="entry name" value="GUN4-like"/>
</dbReference>
<dbReference type="Gene3D" id="1.25.40.620">
    <property type="match status" value="1"/>
</dbReference>
<dbReference type="RefSeq" id="WP_283769312.1">
    <property type="nucleotide sequence ID" value="NZ_JAQOSO010000117.1"/>
</dbReference>
<feature type="domain" description="GUN4-like" evidence="1">
    <location>
        <begin position="10"/>
        <end position="135"/>
    </location>
</feature>
<dbReference type="Proteomes" id="UP001235849">
    <property type="component" value="Unassembled WGS sequence"/>
</dbReference>
<dbReference type="InterPro" id="IPR037215">
    <property type="entry name" value="GUN4-like_sf"/>
</dbReference>
<accession>A0ABT7BD03</accession>
<sequence length="162" mass="18809">MKTLTPLESLYKNLEHLLVAQQWEEADEETGRILLQLSDRTSEGYINKRHALALPTSELQQIDRLWREHSHSHFGFSIQQQIWNLSHQNYAEFGEKVGWRSRQQCGALSQEVWLNYDQLTFSLEAPLGHLPVAKLLIPVGDQPCFSFVLGTWRIALLSRRDL</sequence>
<dbReference type="EMBL" id="JAQOSO010000117">
    <property type="protein sequence ID" value="MDJ1177046.1"/>
    <property type="molecule type" value="Genomic_DNA"/>
</dbReference>
<evidence type="ECO:0000259" key="1">
    <source>
        <dbReference type="Pfam" id="PF05419"/>
    </source>
</evidence>
<comment type="caution">
    <text evidence="2">The sequence shown here is derived from an EMBL/GenBank/DDBJ whole genome shotgun (WGS) entry which is preliminary data.</text>
</comment>
<reference evidence="2 3" key="1">
    <citation type="submission" date="2023-01" db="EMBL/GenBank/DDBJ databases">
        <title>Novel diversity within Roseofilum (Cyanobacteria; Desertifilaceae) from marine benthic mats with descriptions of four novel species.</title>
        <authorList>
            <person name="Wang Y."/>
            <person name="Berthold D.E."/>
            <person name="Hu J."/>
            <person name="Lefler F.W."/>
            <person name="Laughinghouse H.D. IV."/>
        </authorList>
    </citation>
    <scope>NUCLEOTIDE SEQUENCE [LARGE SCALE GENOMIC DNA]</scope>
    <source>
        <strain evidence="2 3">BLCC-M114</strain>
    </source>
</reference>
<name>A0ABT7BD03_9CYAN</name>
<proteinExistence type="predicted"/>
<dbReference type="PANTHER" id="PTHR34800">
    <property type="entry name" value="TETRAPYRROLE-BINDING PROTEIN, CHLOROPLASTIC"/>
    <property type="match status" value="1"/>
</dbReference>
<organism evidence="2 3">
    <name type="scientific">Roseofilum capinflatum BLCC-M114</name>
    <dbReference type="NCBI Taxonomy" id="3022440"/>
    <lineage>
        <taxon>Bacteria</taxon>
        <taxon>Bacillati</taxon>
        <taxon>Cyanobacteriota</taxon>
        <taxon>Cyanophyceae</taxon>
        <taxon>Desertifilales</taxon>
        <taxon>Desertifilaceae</taxon>
        <taxon>Roseofilum</taxon>
        <taxon>Roseofilum capinflatum</taxon>
    </lineage>
</organism>
<keyword evidence="3" id="KW-1185">Reference proteome</keyword>
<gene>
    <name evidence="2" type="ORF">PMG25_23420</name>
</gene>
<dbReference type="SUPFAM" id="SSF140869">
    <property type="entry name" value="GUN4-like"/>
    <property type="match status" value="1"/>
</dbReference>
<protein>
    <submittedName>
        <fullName evidence="2">GUN4 domain-containing protein</fullName>
    </submittedName>
</protein>